<dbReference type="WBParaSite" id="SBAD_0000597001-mRNA-1">
    <property type="protein sequence ID" value="SBAD_0000597001-mRNA-1"/>
    <property type="gene ID" value="SBAD_0000597001"/>
</dbReference>
<feature type="transmembrane region" description="Helical" evidence="10">
    <location>
        <begin position="90"/>
        <end position="109"/>
    </location>
</feature>
<name>A0A183IQ45_9BILA</name>
<evidence type="ECO:0000256" key="7">
    <source>
        <dbReference type="ARBA" id="ARBA00023128"/>
    </source>
</evidence>
<dbReference type="GO" id="GO:0045259">
    <property type="term" value="C:proton-transporting ATP synthase complex"/>
    <property type="evidence" value="ECO:0007669"/>
    <property type="project" value="UniProtKB-KW"/>
</dbReference>
<evidence type="ECO:0000256" key="8">
    <source>
        <dbReference type="ARBA" id="ARBA00023136"/>
    </source>
</evidence>
<evidence type="ECO:0000256" key="6">
    <source>
        <dbReference type="ARBA" id="ARBA00023065"/>
    </source>
</evidence>
<evidence type="ECO:0000313" key="11">
    <source>
        <dbReference type="EMBL" id="VDP08178.1"/>
    </source>
</evidence>
<accession>A0A183IQ45</accession>
<evidence type="ECO:0000256" key="9">
    <source>
        <dbReference type="ARBA" id="ARBA00023310"/>
    </source>
</evidence>
<dbReference type="Proteomes" id="UP000270296">
    <property type="component" value="Unassembled WGS sequence"/>
</dbReference>
<keyword evidence="10" id="KW-1133">Transmembrane helix</keyword>
<evidence type="ECO:0000256" key="2">
    <source>
        <dbReference type="ARBA" id="ARBA00005699"/>
    </source>
</evidence>
<keyword evidence="4" id="KW-0138">CF(0)</keyword>
<dbReference type="Pfam" id="PF04718">
    <property type="entry name" value="ATP-synt_G"/>
    <property type="match status" value="1"/>
</dbReference>
<evidence type="ECO:0000313" key="13">
    <source>
        <dbReference type="WBParaSite" id="SBAD_0000597001-mRNA-1"/>
    </source>
</evidence>
<dbReference type="GO" id="GO:0031966">
    <property type="term" value="C:mitochondrial membrane"/>
    <property type="evidence" value="ECO:0007669"/>
    <property type="project" value="UniProtKB-SubCell"/>
</dbReference>
<evidence type="ECO:0000256" key="4">
    <source>
        <dbReference type="ARBA" id="ARBA00022547"/>
    </source>
</evidence>
<keyword evidence="3" id="KW-0813">Transport</keyword>
<keyword evidence="9" id="KW-0066">ATP synthesis</keyword>
<evidence type="ECO:0000313" key="12">
    <source>
        <dbReference type="Proteomes" id="UP000270296"/>
    </source>
</evidence>
<reference evidence="11 12" key="2">
    <citation type="submission" date="2018-11" db="EMBL/GenBank/DDBJ databases">
        <authorList>
            <consortium name="Pathogen Informatics"/>
        </authorList>
    </citation>
    <scope>NUCLEOTIDE SEQUENCE [LARGE SCALE GENOMIC DNA]</scope>
</reference>
<evidence type="ECO:0000256" key="5">
    <source>
        <dbReference type="ARBA" id="ARBA00022781"/>
    </source>
</evidence>
<dbReference type="GO" id="GO:0015078">
    <property type="term" value="F:proton transmembrane transporter activity"/>
    <property type="evidence" value="ECO:0007669"/>
    <property type="project" value="InterPro"/>
</dbReference>
<sequence length="145" mass="16997">MNVANKVAGRLTQIGFVSSSWSKLNSLYVKYLKNTVEKSAPKLRQFQQYARTELVFPSLREIPQIKNDAVKLYAFLNKETLMNLTVRESVLYSCIGLEILMWFFVGEIIGRRHLFGYYITPSFKVPKIDRFYEWDESVIKTEEPK</sequence>
<keyword evidence="6" id="KW-0406">Ion transport</keyword>
<proteinExistence type="inferred from homology"/>
<keyword evidence="8 10" id="KW-0472">Membrane</keyword>
<evidence type="ECO:0000256" key="3">
    <source>
        <dbReference type="ARBA" id="ARBA00022448"/>
    </source>
</evidence>
<comment type="similarity">
    <text evidence="2">Belongs to the ATPase g subunit family.</text>
</comment>
<dbReference type="PANTHER" id="PTHR12386">
    <property type="entry name" value="ATP SYNTHASE SUBUNIT"/>
    <property type="match status" value="1"/>
</dbReference>
<evidence type="ECO:0000256" key="1">
    <source>
        <dbReference type="ARBA" id="ARBA00004325"/>
    </source>
</evidence>
<dbReference type="EMBL" id="UZAM01009216">
    <property type="protein sequence ID" value="VDP08178.1"/>
    <property type="molecule type" value="Genomic_DNA"/>
</dbReference>
<organism evidence="13">
    <name type="scientific">Soboliphyme baturini</name>
    <dbReference type="NCBI Taxonomy" id="241478"/>
    <lineage>
        <taxon>Eukaryota</taxon>
        <taxon>Metazoa</taxon>
        <taxon>Ecdysozoa</taxon>
        <taxon>Nematoda</taxon>
        <taxon>Enoplea</taxon>
        <taxon>Dorylaimia</taxon>
        <taxon>Dioctophymatida</taxon>
        <taxon>Dioctophymatoidea</taxon>
        <taxon>Soboliphymatidae</taxon>
        <taxon>Soboliphyme</taxon>
    </lineage>
</organism>
<gene>
    <name evidence="11" type="ORF">SBAD_LOCUS5742</name>
</gene>
<keyword evidence="5" id="KW-0375">Hydrogen ion transport</keyword>
<dbReference type="GO" id="GO:0015986">
    <property type="term" value="P:proton motive force-driven ATP synthesis"/>
    <property type="evidence" value="ECO:0007669"/>
    <property type="project" value="InterPro"/>
</dbReference>
<keyword evidence="7" id="KW-0496">Mitochondrion</keyword>
<dbReference type="AlphaFoldDB" id="A0A183IQ45"/>
<dbReference type="InterPro" id="IPR006808">
    <property type="entry name" value="ATP_synth_F0_gsu_mt"/>
</dbReference>
<evidence type="ECO:0000256" key="10">
    <source>
        <dbReference type="SAM" id="Phobius"/>
    </source>
</evidence>
<keyword evidence="10" id="KW-0812">Transmembrane</keyword>
<reference evidence="13" key="1">
    <citation type="submission" date="2016-06" db="UniProtKB">
        <authorList>
            <consortium name="WormBaseParasite"/>
        </authorList>
    </citation>
    <scope>IDENTIFICATION</scope>
</reference>
<comment type="subcellular location">
    <subcellularLocation>
        <location evidence="1">Mitochondrion membrane</location>
    </subcellularLocation>
</comment>
<dbReference type="OrthoDB" id="437at2759"/>
<protein>
    <submittedName>
        <fullName evidence="13">ATP synthase subunit g, mitochondrial</fullName>
    </submittedName>
</protein>
<keyword evidence="12" id="KW-1185">Reference proteome</keyword>